<feature type="compositionally biased region" description="Polar residues" evidence="1">
    <location>
        <begin position="1"/>
        <end position="12"/>
    </location>
</feature>
<name>A0AAP0E760_9MAGN</name>
<dbReference type="EMBL" id="JBBNAG010000013">
    <property type="protein sequence ID" value="KAK9083858.1"/>
    <property type="molecule type" value="Genomic_DNA"/>
</dbReference>
<reference evidence="2 3" key="1">
    <citation type="submission" date="2024-01" db="EMBL/GenBank/DDBJ databases">
        <title>Genome assemblies of Stephania.</title>
        <authorList>
            <person name="Yang L."/>
        </authorList>
    </citation>
    <scope>NUCLEOTIDE SEQUENCE [LARGE SCALE GENOMIC DNA]</scope>
    <source>
        <strain evidence="2">JXDWG</strain>
        <tissue evidence="2">Leaf</tissue>
    </source>
</reference>
<keyword evidence="3" id="KW-1185">Reference proteome</keyword>
<sequence>MCSANPLFSNQEYLHGEEDWKNSNAKNGRGGRNSKAKKWEESQRRWKCEWGRERLELDRKLKEHSSFSSRKAEEVLRITPSFSNLQET</sequence>
<comment type="caution">
    <text evidence="2">The sequence shown here is derived from an EMBL/GenBank/DDBJ whole genome shotgun (WGS) entry which is preliminary data.</text>
</comment>
<dbReference type="Proteomes" id="UP001419268">
    <property type="component" value="Unassembled WGS sequence"/>
</dbReference>
<evidence type="ECO:0000313" key="2">
    <source>
        <dbReference type="EMBL" id="KAK9083858.1"/>
    </source>
</evidence>
<feature type="region of interest" description="Disordered" evidence="1">
    <location>
        <begin position="1"/>
        <end position="38"/>
    </location>
</feature>
<evidence type="ECO:0000256" key="1">
    <source>
        <dbReference type="SAM" id="MobiDB-lite"/>
    </source>
</evidence>
<evidence type="ECO:0000313" key="3">
    <source>
        <dbReference type="Proteomes" id="UP001419268"/>
    </source>
</evidence>
<accession>A0AAP0E760</accession>
<organism evidence="2 3">
    <name type="scientific">Stephania cephalantha</name>
    <dbReference type="NCBI Taxonomy" id="152367"/>
    <lineage>
        <taxon>Eukaryota</taxon>
        <taxon>Viridiplantae</taxon>
        <taxon>Streptophyta</taxon>
        <taxon>Embryophyta</taxon>
        <taxon>Tracheophyta</taxon>
        <taxon>Spermatophyta</taxon>
        <taxon>Magnoliopsida</taxon>
        <taxon>Ranunculales</taxon>
        <taxon>Menispermaceae</taxon>
        <taxon>Menispermoideae</taxon>
        <taxon>Cissampelideae</taxon>
        <taxon>Stephania</taxon>
    </lineage>
</organism>
<proteinExistence type="predicted"/>
<gene>
    <name evidence="2" type="ORF">Scep_030329</name>
</gene>
<protein>
    <submittedName>
        <fullName evidence="2">Uncharacterized protein</fullName>
    </submittedName>
</protein>
<dbReference type="AlphaFoldDB" id="A0AAP0E760"/>